<feature type="region of interest" description="Disordered" evidence="1">
    <location>
        <begin position="1"/>
        <end position="90"/>
    </location>
</feature>
<evidence type="ECO:0000256" key="1">
    <source>
        <dbReference type="SAM" id="MobiDB-lite"/>
    </source>
</evidence>
<comment type="caution">
    <text evidence="2">The sequence shown here is derived from an EMBL/GenBank/DDBJ whole genome shotgun (WGS) entry which is preliminary data.</text>
</comment>
<gene>
    <name evidence="2" type="ORF">D7X12_02950</name>
</gene>
<dbReference type="Proteomes" id="UP000273405">
    <property type="component" value="Unassembled WGS sequence"/>
</dbReference>
<dbReference type="AlphaFoldDB" id="A0A3A8NSR5"/>
<dbReference type="EMBL" id="RAWG01000011">
    <property type="protein sequence ID" value="RKH47437.1"/>
    <property type="molecule type" value="Genomic_DNA"/>
</dbReference>
<dbReference type="RefSeq" id="WP_120623739.1">
    <property type="nucleotide sequence ID" value="NZ_RAWG01000011.1"/>
</dbReference>
<keyword evidence="3" id="KW-1185">Reference proteome</keyword>
<organism evidence="2 3">
    <name type="scientific">Corallococcus sicarius</name>
    <dbReference type="NCBI Taxonomy" id="2316726"/>
    <lineage>
        <taxon>Bacteria</taxon>
        <taxon>Pseudomonadati</taxon>
        <taxon>Myxococcota</taxon>
        <taxon>Myxococcia</taxon>
        <taxon>Myxococcales</taxon>
        <taxon>Cystobacterineae</taxon>
        <taxon>Myxococcaceae</taxon>
        <taxon>Corallococcus</taxon>
    </lineage>
</organism>
<protein>
    <submittedName>
        <fullName evidence="2">Uncharacterized protein</fullName>
    </submittedName>
</protein>
<sequence length="607" mass="63749">MGKIDNVTRRHNADPAPSATAAQKKPSPPKKDSPSASSNPNVRAHAGQSRFEPAAGATAAAPAANAATAQKEVQAAKARLDEAREATQAKNERLSKLLVNFGPALNDKQKAQFIQKFQQSPENKAAFAEEPRAAQALADSLEKHQATLGQAAVKDPQARKELYASLKSLAGSPASARTVDVVEKLFKDPAVGRAFNEFKDFDKEVLQPAAQGLAARVLEENNGDPKSAMNAFQEQLQSLDKTFGDFGKPLFDAKDGAAQATAAIQALEDAANGNYDHFKELGKDFANQSTGQKLLTGGLIAFSAHTGAAKARQGEYAEAVKEFAGAGKGTLELVAGATQKLVDVGRNAENGLDLRHGGKALVASEFALRFAPGLGALSSAASLAINAGKAKETGNPGYAVALFGDAIGVLGGAVSFIPGGQVPGFVASGIGAGISATGELLGNIIEEKGLDDERQRLLEQTGIKGTLQDALLHAGGDRLDHLVKLGLKPDQIQDLMQSYPELTYGSLGLDPEPIPAVEKLARSGGLSGDQLHQLLDGVIQGATSRYGKKAVLVLEPFFRTLRNNPAQNREGLKQFFDSIAQDKNTDPEFKVLWQDASRILGGFPAKG</sequence>
<dbReference type="OrthoDB" id="4846757at2"/>
<name>A0A3A8NSR5_9BACT</name>
<feature type="compositionally biased region" description="Low complexity" evidence="1">
    <location>
        <begin position="53"/>
        <end position="69"/>
    </location>
</feature>
<evidence type="ECO:0000313" key="3">
    <source>
        <dbReference type="Proteomes" id="UP000273405"/>
    </source>
</evidence>
<proteinExistence type="predicted"/>
<feature type="compositionally biased region" description="Low complexity" evidence="1">
    <location>
        <begin position="15"/>
        <end position="25"/>
    </location>
</feature>
<evidence type="ECO:0000313" key="2">
    <source>
        <dbReference type="EMBL" id="RKH47437.1"/>
    </source>
</evidence>
<feature type="compositionally biased region" description="Basic and acidic residues" evidence="1">
    <location>
        <begin position="78"/>
        <end position="90"/>
    </location>
</feature>
<reference evidence="3" key="1">
    <citation type="submission" date="2018-09" db="EMBL/GenBank/DDBJ databases">
        <authorList>
            <person name="Livingstone P.G."/>
            <person name="Whitworth D.E."/>
        </authorList>
    </citation>
    <scope>NUCLEOTIDE SEQUENCE [LARGE SCALE GENOMIC DNA]</scope>
    <source>
        <strain evidence="3">CA040B</strain>
    </source>
</reference>
<accession>A0A3A8NSR5</accession>
<feature type="compositionally biased region" description="Basic and acidic residues" evidence="1">
    <location>
        <begin position="1"/>
        <end position="13"/>
    </location>
</feature>